<reference evidence="2" key="2">
    <citation type="submission" date="2023-05" db="EMBL/GenBank/DDBJ databases">
        <authorList>
            <person name="Fouks B."/>
        </authorList>
    </citation>
    <scope>NUCLEOTIDE SEQUENCE</scope>
    <source>
        <strain evidence="2">Stay&amp;Tobe</strain>
        <tissue evidence="2">Testes</tissue>
    </source>
</reference>
<name>A0AAD7ZAH9_DIPPU</name>
<proteinExistence type="predicted"/>
<evidence type="ECO:0000256" key="1">
    <source>
        <dbReference type="SAM" id="MobiDB-lite"/>
    </source>
</evidence>
<feature type="compositionally biased region" description="Basic residues" evidence="1">
    <location>
        <begin position="218"/>
        <end position="231"/>
    </location>
</feature>
<protein>
    <submittedName>
        <fullName evidence="2">Uncharacterized protein</fullName>
    </submittedName>
</protein>
<gene>
    <name evidence="2" type="ORF">L9F63_025321</name>
</gene>
<reference evidence="2" key="1">
    <citation type="journal article" date="2023" name="IScience">
        <title>Live-bearing cockroach genome reveals convergent evolutionary mechanisms linked to viviparity in insects and beyond.</title>
        <authorList>
            <person name="Fouks B."/>
            <person name="Harrison M.C."/>
            <person name="Mikhailova A.A."/>
            <person name="Marchal E."/>
            <person name="English S."/>
            <person name="Carruthers M."/>
            <person name="Jennings E.C."/>
            <person name="Chiamaka E.L."/>
            <person name="Frigard R.A."/>
            <person name="Pippel M."/>
            <person name="Attardo G.M."/>
            <person name="Benoit J.B."/>
            <person name="Bornberg-Bauer E."/>
            <person name="Tobe S.S."/>
        </authorList>
    </citation>
    <scope>NUCLEOTIDE SEQUENCE</scope>
    <source>
        <strain evidence="2">Stay&amp;Tobe</strain>
    </source>
</reference>
<comment type="caution">
    <text evidence="2">The sequence shown here is derived from an EMBL/GenBank/DDBJ whole genome shotgun (WGS) entry which is preliminary data.</text>
</comment>
<keyword evidence="3" id="KW-1185">Reference proteome</keyword>
<organism evidence="2 3">
    <name type="scientific">Diploptera punctata</name>
    <name type="common">Pacific beetle cockroach</name>
    <dbReference type="NCBI Taxonomy" id="6984"/>
    <lineage>
        <taxon>Eukaryota</taxon>
        <taxon>Metazoa</taxon>
        <taxon>Ecdysozoa</taxon>
        <taxon>Arthropoda</taxon>
        <taxon>Hexapoda</taxon>
        <taxon>Insecta</taxon>
        <taxon>Pterygota</taxon>
        <taxon>Neoptera</taxon>
        <taxon>Polyneoptera</taxon>
        <taxon>Dictyoptera</taxon>
        <taxon>Blattodea</taxon>
        <taxon>Blaberoidea</taxon>
        <taxon>Blaberidae</taxon>
        <taxon>Diplopterinae</taxon>
        <taxon>Diploptera</taxon>
    </lineage>
</organism>
<feature type="region of interest" description="Disordered" evidence="1">
    <location>
        <begin position="154"/>
        <end position="231"/>
    </location>
</feature>
<accession>A0AAD7ZAH9</accession>
<dbReference type="Proteomes" id="UP001233999">
    <property type="component" value="Unassembled WGS sequence"/>
</dbReference>
<dbReference type="AlphaFoldDB" id="A0AAD7ZAH9"/>
<sequence length="231" mass="27399">MINRSNLEKEEPPMKKYKKFTYHPWVLNKFQNIFENSRKCRPRLWPESATALDPLQQLIQQMGGLQPPPVHSKPDTETSPLQLLMRQLGNKTAKPQMESVWGGSVAPPAAAVFAAQSWLGQMPSAPPGQFPMSSLWDLQGKDIKTEQQILEEQMQAEEERRREELRKQEETNGEQRREKRKKLEEELRRKEEEQQRMQEKLKKWKRREKRLEEQQKLKLPKRQPRGNVKQK</sequence>
<feature type="compositionally biased region" description="Basic and acidic residues" evidence="1">
    <location>
        <begin position="157"/>
        <end position="201"/>
    </location>
</feature>
<evidence type="ECO:0000313" key="2">
    <source>
        <dbReference type="EMBL" id="KAJ9576781.1"/>
    </source>
</evidence>
<evidence type="ECO:0000313" key="3">
    <source>
        <dbReference type="Proteomes" id="UP001233999"/>
    </source>
</evidence>
<dbReference type="EMBL" id="JASPKZ010009397">
    <property type="protein sequence ID" value="KAJ9576781.1"/>
    <property type="molecule type" value="Genomic_DNA"/>
</dbReference>